<name>I8RJX5_9FIRM</name>
<dbReference type="Pfam" id="PF19670">
    <property type="entry name" value="DUF6173"/>
    <property type="match status" value="1"/>
</dbReference>
<evidence type="ECO:0000313" key="2">
    <source>
        <dbReference type="Proteomes" id="UP000004324"/>
    </source>
</evidence>
<gene>
    <name evidence="1" type="ORF">FB4_3390</name>
</gene>
<protein>
    <submittedName>
        <fullName evidence="1">Uncharacterized protein</fullName>
    </submittedName>
</protein>
<dbReference type="EMBL" id="AKVJ01000025">
    <property type="protein sequence ID" value="EIW18570.1"/>
    <property type="molecule type" value="Genomic_DNA"/>
</dbReference>
<comment type="caution">
    <text evidence="1">The sequence shown here is derived from an EMBL/GenBank/DDBJ whole genome shotgun (WGS) entry which is preliminary data.</text>
</comment>
<organism evidence="1 2">
    <name type="scientific">Pelosinus fermentans B4</name>
    <dbReference type="NCBI Taxonomy" id="1149862"/>
    <lineage>
        <taxon>Bacteria</taxon>
        <taxon>Bacillati</taxon>
        <taxon>Bacillota</taxon>
        <taxon>Negativicutes</taxon>
        <taxon>Selenomonadales</taxon>
        <taxon>Sporomusaceae</taxon>
        <taxon>Pelosinus</taxon>
    </lineage>
</organism>
<dbReference type="OrthoDB" id="7041918at2"/>
<dbReference type="RefSeq" id="WP_007934284.1">
    <property type="nucleotide sequence ID" value="NZ_AKVJ01000025.1"/>
</dbReference>
<proteinExistence type="predicted"/>
<keyword evidence="2" id="KW-1185">Reference proteome</keyword>
<accession>I8RJX5</accession>
<dbReference type="InterPro" id="IPR046171">
    <property type="entry name" value="DUF6173"/>
</dbReference>
<dbReference type="Proteomes" id="UP000004324">
    <property type="component" value="Unassembled WGS sequence"/>
</dbReference>
<sequence>MNPSERTVGEDVIKEGESLELASDFFKQLSYYMDEFDKGLNQEHEVGIKLVNFGQTVQFTVHNIGYFNPKLICFYGEMPDGSAIQLVQHVNQISFLLTAVQRKNPEEPKRPIGFCPELFRNKEGYPAYFFPRIKGER</sequence>
<dbReference type="PATRIC" id="fig|1149862.3.peg.2356"/>
<evidence type="ECO:0000313" key="1">
    <source>
        <dbReference type="EMBL" id="EIW18570.1"/>
    </source>
</evidence>
<reference evidence="1 2" key="1">
    <citation type="journal article" date="2012" name="J. Bacteriol.">
        <title>Draft Genome Sequences for Two Metal-Reducing Pelosinus fermentans Strains Isolated from a Cr(VI)-Contaminated Site and for Type Strain R7.</title>
        <authorList>
            <person name="Brown S.D."/>
            <person name="Podar M."/>
            <person name="Klingeman D.M."/>
            <person name="Johnson C.M."/>
            <person name="Yang Z.K."/>
            <person name="Utturkar S.M."/>
            <person name="Land M.L."/>
            <person name="Mosher J.J."/>
            <person name="Hurt R.A.Jr."/>
            <person name="Phelps T.J."/>
            <person name="Palumbo A.V."/>
            <person name="Arkin A.P."/>
            <person name="Hazen T.C."/>
            <person name="Elias D.A."/>
        </authorList>
    </citation>
    <scope>NUCLEOTIDE SEQUENCE [LARGE SCALE GENOMIC DNA]</scope>
    <source>
        <strain evidence="1 2">B4</strain>
    </source>
</reference>
<dbReference type="AlphaFoldDB" id="I8RJX5"/>